<dbReference type="Proteomes" id="UP001273209">
    <property type="component" value="Unassembled WGS sequence"/>
</dbReference>
<sequence length="176" mass="18771">MAVNRRFDTSSSALEAQETPDSMETVEGGGGAAAARNWGSSACPAFSPPPSQSGGCCGGIAATLAAADNARARREPTGAKFYWGGFSRLLYFKIPRRHMTPTMPVWGDILLGVHEPQGNSRSWAGDSSTYASAAILARQMRANEGLRRSGAVEMEISRNWPERTSAQFGNFRGLGL</sequence>
<dbReference type="RefSeq" id="XP_062755918.1">
    <property type="nucleotide sequence ID" value="XM_062899569.1"/>
</dbReference>
<gene>
    <name evidence="2" type="ORF">Triagg1_5093</name>
</gene>
<evidence type="ECO:0000256" key="1">
    <source>
        <dbReference type="SAM" id="MobiDB-lite"/>
    </source>
</evidence>
<dbReference type="EMBL" id="JAWRVG010000017">
    <property type="protein sequence ID" value="KAK4074497.1"/>
    <property type="molecule type" value="Genomic_DNA"/>
</dbReference>
<evidence type="ECO:0000313" key="3">
    <source>
        <dbReference type="Proteomes" id="UP001273209"/>
    </source>
</evidence>
<organism evidence="2 3">
    <name type="scientific">Trichoderma aggressivum f. europaeum</name>
    <dbReference type="NCBI Taxonomy" id="173218"/>
    <lineage>
        <taxon>Eukaryota</taxon>
        <taxon>Fungi</taxon>
        <taxon>Dikarya</taxon>
        <taxon>Ascomycota</taxon>
        <taxon>Pezizomycotina</taxon>
        <taxon>Sordariomycetes</taxon>
        <taxon>Hypocreomycetidae</taxon>
        <taxon>Hypocreales</taxon>
        <taxon>Hypocreaceae</taxon>
        <taxon>Trichoderma</taxon>
    </lineage>
</organism>
<feature type="compositionally biased region" description="Polar residues" evidence="1">
    <location>
        <begin position="9"/>
        <end position="22"/>
    </location>
</feature>
<keyword evidence="3" id="KW-1185">Reference proteome</keyword>
<proteinExistence type="predicted"/>
<evidence type="ECO:0000313" key="2">
    <source>
        <dbReference type="EMBL" id="KAK4074497.1"/>
    </source>
</evidence>
<protein>
    <submittedName>
        <fullName evidence="2">Uncharacterized protein</fullName>
    </submittedName>
</protein>
<name>A0AAE1IGW5_9HYPO</name>
<accession>A0AAE1IGW5</accession>
<dbReference type="GeneID" id="87919474"/>
<feature type="region of interest" description="Disordered" evidence="1">
    <location>
        <begin position="1"/>
        <end position="34"/>
    </location>
</feature>
<dbReference type="AlphaFoldDB" id="A0AAE1IGW5"/>
<reference evidence="2" key="1">
    <citation type="submission" date="2023-11" db="EMBL/GenBank/DDBJ databases">
        <title>The genome sequences of three competitors of mushroom-forming fungi.</title>
        <authorList>
            <person name="Beijen E."/>
            <person name="Ohm R.A."/>
        </authorList>
    </citation>
    <scope>NUCLEOTIDE SEQUENCE</scope>
    <source>
        <strain evidence="2">CBS 100526</strain>
    </source>
</reference>
<comment type="caution">
    <text evidence="2">The sequence shown here is derived from an EMBL/GenBank/DDBJ whole genome shotgun (WGS) entry which is preliminary data.</text>
</comment>